<dbReference type="AlphaFoldDB" id="A0A6L6PRD7"/>
<dbReference type="GO" id="GO:0005694">
    <property type="term" value="C:chromosome"/>
    <property type="evidence" value="ECO:0007669"/>
    <property type="project" value="InterPro"/>
</dbReference>
<gene>
    <name evidence="3" type="ORF">GM676_29415</name>
</gene>
<reference evidence="3 4" key="1">
    <citation type="submission" date="2019-11" db="EMBL/GenBank/DDBJ databases">
        <title>Type strains purchased from KCTC, JCM and DSMZ.</title>
        <authorList>
            <person name="Lu H."/>
        </authorList>
    </citation>
    <scope>NUCLEOTIDE SEQUENCE [LARGE SCALE GENOMIC DNA]</scope>
    <source>
        <strain evidence="3 4">KCTC 22382</strain>
    </source>
</reference>
<dbReference type="InterPro" id="IPR036078">
    <property type="entry name" value="Spo11/TopoVI_A_sf"/>
</dbReference>
<dbReference type="Pfam" id="PF09664">
    <property type="entry name" value="DUF2399"/>
    <property type="match status" value="1"/>
</dbReference>
<name>A0A6L6PRD7_9BURK</name>
<feature type="domain" description="DUF2399" evidence="1">
    <location>
        <begin position="259"/>
        <end position="393"/>
    </location>
</feature>
<protein>
    <submittedName>
        <fullName evidence="3">DUF2399 domain-containing protein</fullName>
    </submittedName>
</protein>
<dbReference type="EMBL" id="WNKY01000064">
    <property type="protein sequence ID" value="MTV41678.1"/>
    <property type="molecule type" value="Genomic_DNA"/>
</dbReference>
<evidence type="ECO:0000313" key="4">
    <source>
        <dbReference type="Proteomes" id="UP000475582"/>
    </source>
</evidence>
<proteinExistence type="predicted"/>
<evidence type="ECO:0000313" key="3">
    <source>
        <dbReference type="EMBL" id="MTV41678.1"/>
    </source>
</evidence>
<sequence>METFARKLLNKLLSDGEKSAAGVRSRQPILTALDLSEYRKTESLKDKDGFEAVMRAARAHGAIKVIWDHGKENEGSPDDFIERVKLDDLGLLADFMGQRPRAAVLSEAVSALTPHYANYPVLVELCERWSSLRTVRRCGPEDVKVWLDAIRVLCFARELRESDAIALPIREASYRIFRDTKLLEKLAPAVDVLLANDLDAVPRAGDEVWKEIGLFREEQPIRLSGKITVVRERVTAVLDAPYGAFAAPSLLRIADVPDYVTTIENLTTFHSEARRLCNEKCLLIYTGGTPSPAWRAMYKRLLTSIPETVPVRHWGDVDEGGFRIAALIAEDAKLAGKTLRPWRMHPDDIPEDLRRAASDSTVARMCRYALAAGWPEISTAVEDAKMTVEQEGLS</sequence>
<dbReference type="Pfam" id="PF11795">
    <property type="entry name" value="DUF3322"/>
    <property type="match status" value="1"/>
</dbReference>
<evidence type="ECO:0000259" key="2">
    <source>
        <dbReference type="Pfam" id="PF11795"/>
    </source>
</evidence>
<keyword evidence="4" id="KW-1185">Reference proteome</keyword>
<dbReference type="RefSeq" id="WP_155468039.1">
    <property type="nucleotide sequence ID" value="NZ_WNKY01000064.1"/>
</dbReference>
<evidence type="ECO:0000259" key="1">
    <source>
        <dbReference type="Pfam" id="PF09664"/>
    </source>
</evidence>
<dbReference type="InterPro" id="IPR024465">
    <property type="entry name" value="DUF2399"/>
</dbReference>
<organism evidence="3 4">
    <name type="scientific">Duganella radicis</name>
    <dbReference type="NCBI Taxonomy" id="551988"/>
    <lineage>
        <taxon>Bacteria</taxon>
        <taxon>Pseudomonadati</taxon>
        <taxon>Pseudomonadota</taxon>
        <taxon>Betaproteobacteria</taxon>
        <taxon>Burkholderiales</taxon>
        <taxon>Oxalobacteraceae</taxon>
        <taxon>Telluria group</taxon>
        <taxon>Duganella</taxon>
    </lineage>
</organism>
<comment type="caution">
    <text evidence="3">The sequence shown here is derived from an EMBL/GenBank/DDBJ whole genome shotgun (WGS) entry which is preliminary data.</text>
</comment>
<accession>A0A6L6PRD7</accession>
<dbReference type="OrthoDB" id="186173at2"/>
<dbReference type="GO" id="GO:0003677">
    <property type="term" value="F:DNA binding"/>
    <property type="evidence" value="ECO:0007669"/>
    <property type="project" value="InterPro"/>
</dbReference>
<dbReference type="InterPro" id="IPR024537">
    <property type="entry name" value="DUF3322"/>
</dbReference>
<feature type="domain" description="DUF3322" evidence="2">
    <location>
        <begin position="33"/>
        <end position="194"/>
    </location>
</feature>
<dbReference type="Proteomes" id="UP000475582">
    <property type="component" value="Unassembled WGS sequence"/>
</dbReference>
<dbReference type="SUPFAM" id="SSF56726">
    <property type="entry name" value="DNA topoisomerase IV, alpha subunit"/>
    <property type="match status" value="1"/>
</dbReference>